<accession>A0A098M9M2</accession>
<dbReference type="Pfam" id="PF00106">
    <property type="entry name" value="adh_short"/>
    <property type="match status" value="1"/>
</dbReference>
<dbReference type="InterPro" id="IPR051911">
    <property type="entry name" value="SDR_oxidoreductase"/>
</dbReference>
<evidence type="ECO:0000313" key="4">
    <source>
        <dbReference type="EMBL" id="KGE18751.1"/>
    </source>
</evidence>
<dbReference type="GO" id="GO:0016491">
    <property type="term" value="F:oxidoreductase activity"/>
    <property type="evidence" value="ECO:0007669"/>
    <property type="project" value="UniProtKB-KW"/>
</dbReference>
<evidence type="ECO:0000313" key="5">
    <source>
        <dbReference type="Proteomes" id="UP000029734"/>
    </source>
</evidence>
<dbReference type="Proteomes" id="UP000029734">
    <property type="component" value="Unassembled WGS sequence"/>
</dbReference>
<dbReference type="OrthoDB" id="9775296at2"/>
<comment type="caution">
    <text evidence="4">The sequence shown here is derived from an EMBL/GenBank/DDBJ whole genome shotgun (WGS) entry which is preliminary data.</text>
</comment>
<evidence type="ECO:0000256" key="3">
    <source>
        <dbReference type="RuleBase" id="RU000363"/>
    </source>
</evidence>
<dbReference type="PANTHER" id="PTHR43976">
    <property type="entry name" value="SHORT CHAIN DEHYDROGENASE"/>
    <property type="match status" value="1"/>
</dbReference>
<dbReference type="CDD" id="cd05374">
    <property type="entry name" value="17beta-HSD-like_SDR_c"/>
    <property type="match status" value="1"/>
</dbReference>
<dbReference type="InterPro" id="IPR036291">
    <property type="entry name" value="NAD(P)-bd_dom_sf"/>
</dbReference>
<dbReference type="GO" id="GO:0008206">
    <property type="term" value="P:bile acid metabolic process"/>
    <property type="evidence" value="ECO:0007669"/>
    <property type="project" value="UniProtKB-ARBA"/>
</dbReference>
<reference evidence="4 5" key="2">
    <citation type="submission" date="2014-10" db="EMBL/GenBank/DDBJ databases">
        <title>Comparative genomics of the Paenibacillus odorifer group.</title>
        <authorList>
            <person name="Tsai Y.-C."/>
            <person name="Martin N."/>
            <person name="Korlach J."/>
            <person name="Wiedmann M."/>
        </authorList>
    </citation>
    <scope>NUCLEOTIDE SEQUENCE [LARGE SCALE GENOMIC DNA]</scope>
    <source>
        <strain evidence="4 5">DSM 18334</strain>
    </source>
</reference>
<dbReference type="InterPro" id="IPR002347">
    <property type="entry name" value="SDR_fam"/>
</dbReference>
<keyword evidence="5" id="KW-1185">Reference proteome</keyword>
<dbReference type="Gene3D" id="3.40.50.720">
    <property type="entry name" value="NAD(P)-binding Rossmann-like Domain"/>
    <property type="match status" value="1"/>
</dbReference>
<name>A0A098M9M2_9BACL</name>
<dbReference type="FunFam" id="3.40.50.720:FF:000084">
    <property type="entry name" value="Short-chain dehydrogenase reductase"/>
    <property type="match status" value="1"/>
</dbReference>
<dbReference type="PRINTS" id="PR00080">
    <property type="entry name" value="SDRFAMILY"/>
</dbReference>
<dbReference type="eggNOG" id="COG4221">
    <property type="taxonomic scope" value="Bacteria"/>
</dbReference>
<comment type="similarity">
    <text evidence="1 3">Belongs to the short-chain dehydrogenases/reductases (SDR) family.</text>
</comment>
<proteinExistence type="inferred from homology"/>
<dbReference type="AlphaFoldDB" id="A0A098M9M2"/>
<dbReference type="SUPFAM" id="SSF51735">
    <property type="entry name" value="NAD(P)-binding Rossmann-fold domains"/>
    <property type="match status" value="1"/>
</dbReference>
<sequence>MNKTVFITGASSGIGRAAAQLFLQQGWNVAATMRTPDKEKVLTGANLKLLQLDVTDSNSIEAAIREAIVHFGQIDVLINNAGYGSVGIFEAFTPEQIHRQFDTNVFGLMNVTAQMLPHFRKNKRGTIINVASIGGKVTFPLYSLYHSSKWAVEGFSESLHYELRNLGIKVKIVEPGVIKTDFYSRSQDMINDENLEEYQHYLKTVFNNTQSSGTNGESPEVVAKAIYKAATDGSKKLRYPVGSPANWLLPLRKLLPESWFFAIVRSNVEKGL</sequence>
<protein>
    <submittedName>
        <fullName evidence="4">Short-chain dehydrogenase</fullName>
    </submittedName>
</protein>
<dbReference type="PRINTS" id="PR00081">
    <property type="entry name" value="GDHRDH"/>
</dbReference>
<reference evidence="4 5" key="1">
    <citation type="submission" date="2014-08" db="EMBL/GenBank/DDBJ databases">
        <authorList>
            <person name="den Bakker H.C."/>
        </authorList>
    </citation>
    <scope>NUCLEOTIDE SEQUENCE [LARGE SCALE GENOMIC DNA]</scope>
    <source>
        <strain evidence="4 5">DSM 18334</strain>
    </source>
</reference>
<evidence type="ECO:0000256" key="2">
    <source>
        <dbReference type="ARBA" id="ARBA00023002"/>
    </source>
</evidence>
<dbReference type="EMBL" id="JQCR01000002">
    <property type="protein sequence ID" value="KGE18751.1"/>
    <property type="molecule type" value="Genomic_DNA"/>
</dbReference>
<gene>
    <name evidence="4" type="ORF">PWYN_04730</name>
</gene>
<evidence type="ECO:0000256" key="1">
    <source>
        <dbReference type="ARBA" id="ARBA00006484"/>
    </source>
</evidence>
<dbReference type="PANTHER" id="PTHR43976:SF16">
    <property type="entry name" value="SHORT-CHAIN DEHYDROGENASE_REDUCTASE FAMILY PROTEIN"/>
    <property type="match status" value="1"/>
</dbReference>
<organism evidence="4 5">
    <name type="scientific">Paenibacillus wynnii</name>
    <dbReference type="NCBI Taxonomy" id="268407"/>
    <lineage>
        <taxon>Bacteria</taxon>
        <taxon>Bacillati</taxon>
        <taxon>Bacillota</taxon>
        <taxon>Bacilli</taxon>
        <taxon>Bacillales</taxon>
        <taxon>Paenibacillaceae</taxon>
        <taxon>Paenibacillus</taxon>
    </lineage>
</organism>
<keyword evidence="2" id="KW-0560">Oxidoreductase</keyword>
<dbReference type="STRING" id="268407.PWYN_04730"/>
<dbReference type="RefSeq" id="WP_036648981.1">
    <property type="nucleotide sequence ID" value="NZ_JQCR01000002.1"/>
</dbReference>